<feature type="compositionally biased region" description="Basic and acidic residues" evidence="1">
    <location>
        <begin position="242"/>
        <end position="253"/>
    </location>
</feature>
<evidence type="ECO:0000313" key="2">
    <source>
        <dbReference type="EMBL" id="OLP97252.1"/>
    </source>
</evidence>
<gene>
    <name evidence="2" type="ORF">AK812_SmicGene20437</name>
</gene>
<protein>
    <submittedName>
        <fullName evidence="2">Uncharacterized protein</fullName>
    </submittedName>
</protein>
<feature type="compositionally biased region" description="Basic and acidic residues" evidence="1">
    <location>
        <begin position="1"/>
        <end position="11"/>
    </location>
</feature>
<organism evidence="2 3">
    <name type="scientific">Symbiodinium microadriaticum</name>
    <name type="common">Dinoflagellate</name>
    <name type="synonym">Zooxanthella microadriatica</name>
    <dbReference type="NCBI Taxonomy" id="2951"/>
    <lineage>
        <taxon>Eukaryota</taxon>
        <taxon>Sar</taxon>
        <taxon>Alveolata</taxon>
        <taxon>Dinophyceae</taxon>
        <taxon>Suessiales</taxon>
        <taxon>Symbiodiniaceae</taxon>
        <taxon>Symbiodinium</taxon>
    </lineage>
</organism>
<reference evidence="2 3" key="1">
    <citation type="submission" date="2016-02" db="EMBL/GenBank/DDBJ databases">
        <title>Genome analysis of coral dinoflagellate symbionts highlights evolutionary adaptations to a symbiotic lifestyle.</title>
        <authorList>
            <person name="Aranda M."/>
            <person name="Li Y."/>
            <person name="Liew Y.J."/>
            <person name="Baumgarten S."/>
            <person name="Simakov O."/>
            <person name="Wilson M."/>
            <person name="Piel J."/>
            <person name="Ashoor H."/>
            <person name="Bougouffa S."/>
            <person name="Bajic V.B."/>
            <person name="Ryu T."/>
            <person name="Ravasi T."/>
            <person name="Bayer T."/>
            <person name="Micklem G."/>
            <person name="Kim H."/>
            <person name="Bhak J."/>
            <person name="Lajeunesse T.C."/>
            <person name="Voolstra C.R."/>
        </authorList>
    </citation>
    <scope>NUCLEOTIDE SEQUENCE [LARGE SCALE GENOMIC DNA]</scope>
    <source>
        <strain evidence="2 3">CCMP2467</strain>
    </source>
</reference>
<evidence type="ECO:0000256" key="1">
    <source>
        <dbReference type="SAM" id="MobiDB-lite"/>
    </source>
</evidence>
<dbReference type="AlphaFoldDB" id="A0A1Q9DQ11"/>
<name>A0A1Q9DQ11_SYMMI</name>
<feature type="region of interest" description="Disordered" evidence="1">
    <location>
        <begin position="223"/>
        <end position="312"/>
    </location>
</feature>
<dbReference type="Proteomes" id="UP000186817">
    <property type="component" value="Unassembled WGS sequence"/>
</dbReference>
<accession>A0A1Q9DQ11</accession>
<proteinExistence type="predicted"/>
<sequence length="428" mass="46914">MGVRFDDGRVVKRERHGKKRKRSHSAGGGAVQSELPVVGPTVLHSEARCASISAFEQVRDREGLDPTATVAFAFGAEVLELPLRALLSGTAPGWLLSMAPEVVGSSPIAVPEDTPLAQVPAAQCIAFKVLVESLVPPGTPLAKTDRRTEFAVQAAQMFAALQDLAEARCYSAGLWRPNFPFSRPAPFMRIVLSRQFYATLEEKARNPPELQDAAWVNDHLDRKEEKKAAKKEKADAGLAAAREQEHQHMEAAKVWKKSQNQKTWAKKKASLDVLRQKEKEGEEASQPGQEGGGPEPRPTVVPARKVPEAEAQKKWEASISELFEVPEAEKPIGDETKAGEDKRVDIEEELFGHIPDEVEKEGLLSPCPDASPAQLLESLGRIPALLADDEVWNEERRSIFGLLRRGLVDCITGGCLEAPIFGNRQIEV</sequence>
<feature type="compositionally biased region" description="Basic and acidic residues" evidence="1">
    <location>
        <begin position="223"/>
        <end position="235"/>
    </location>
</feature>
<evidence type="ECO:0000313" key="3">
    <source>
        <dbReference type="Proteomes" id="UP000186817"/>
    </source>
</evidence>
<keyword evidence="3" id="KW-1185">Reference proteome</keyword>
<feature type="compositionally biased region" description="Basic residues" evidence="1">
    <location>
        <begin position="12"/>
        <end position="24"/>
    </location>
</feature>
<dbReference type="EMBL" id="LSRX01000441">
    <property type="protein sequence ID" value="OLP97252.1"/>
    <property type="molecule type" value="Genomic_DNA"/>
</dbReference>
<comment type="caution">
    <text evidence="2">The sequence shown here is derived from an EMBL/GenBank/DDBJ whole genome shotgun (WGS) entry which is preliminary data.</text>
</comment>
<dbReference type="OrthoDB" id="10541464at2759"/>
<feature type="region of interest" description="Disordered" evidence="1">
    <location>
        <begin position="1"/>
        <end position="33"/>
    </location>
</feature>